<dbReference type="PANTHER" id="PTHR33498:SF1">
    <property type="entry name" value="TRANSPOSASE FOR INSERTION SEQUENCE ELEMENT IS1557"/>
    <property type="match status" value="1"/>
</dbReference>
<dbReference type="InterPro" id="IPR047951">
    <property type="entry name" value="Transpos_ISL3"/>
</dbReference>
<organism evidence="2 3">
    <name type="scientific">Trichormus variabilis NIES-23</name>
    <dbReference type="NCBI Taxonomy" id="1973479"/>
    <lineage>
        <taxon>Bacteria</taxon>
        <taxon>Bacillati</taxon>
        <taxon>Cyanobacteriota</taxon>
        <taxon>Cyanophyceae</taxon>
        <taxon>Nostocales</taxon>
        <taxon>Nostocaceae</taxon>
        <taxon>Trichormus</taxon>
    </lineage>
</organism>
<feature type="domain" description="Transposase IS204/IS1001/IS1096/IS1165 zinc-finger" evidence="1">
    <location>
        <begin position="39"/>
        <end position="82"/>
    </location>
</feature>
<evidence type="ECO:0000313" key="2">
    <source>
        <dbReference type="EMBL" id="BAY72846.1"/>
    </source>
</evidence>
<dbReference type="Proteomes" id="UP000217507">
    <property type="component" value="Plasmid Plasmid1 dna"/>
</dbReference>
<accession>A0A1Z4KV06</accession>
<dbReference type="InterPro" id="IPR029261">
    <property type="entry name" value="Transposase_Znf"/>
</dbReference>
<geneLocation type="plasmid" evidence="2">
    <name>plasmid1</name>
</geneLocation>
<dbReference type="Pfam" id="PF14690">
    <property type="entry name" value="Zn_ribbon_ISL3"/>
    <property type="match status" value="1"/>
</dbReference>
<reference evidence="2 3" key="1">
    <citation type="submission" date="2017-06" db="EMBL/GenBank/DDBJ databases">
        <title>Genome sequencing of cyanobaciteial culture collection at National Institute for Environmental Studies (NIES).</title>
        <authorList>
            <person name="Hirose Y."/>
            <person name="Shimura Y."/>
            <person name="Fujisawa T."/>
            <person name="Nakamura Y."/>
            <person name="Kawachi M."/>
        </authorList>
    </citation>
    <scope>NUCLEOTIDE SEQUENCE [LARGE SCALE GENOMIC DNA]</scope>
    <source>
        <strain evidence="2 3">NIES-23</strain>
        <plasmid evidence="3">Plasmid Plasmid1 dna</plasmid>
    </source>
</reference>
<gene>
    <name evidence="2" type="ORF">NIES23_56740</name>
</gene>
<dbReference type="AlphaFoldDB" id="A0A1Z4KV06"/>
<dbReference type="PANTHER" id="PTHR33498">
    <property type="entry name" value="TRANSPOSASE FOR INSERTION SEQUENCE ELEMENT IS1557"/>
    <property type="match status" value="1"/>
</dbReference>
<proteinExistence type="predicted"/>
<sequence length="124" mass="14616">MKFPVEQILNLPDMKVLDFQELEGEEIIITIEKSVNYSTCPWCGQMTHSIHQNHWRIIHDLPWNKKPVLLKINRRQFKCHKCKKVFSEQLDCVDKSGSSGSFMVFIRIDLILITYNLVISMPIR</sequence>
<protein>
    <submittedName>
        <fullName evidence="2">Transposase</fullName>
    </submittedName>
</protein>
<evidence type="ECO:0000313" key="3">
    <source>
        <dbReference type="Proteomes" id="UP000217507"/>
    </source>
</evidence>
<evidence type="ECO:0000259" key="1">
    <source>
        <dbReference type="Pfam" id="PF14690"/>
    </source>
</evidence>
<name>A0A1Z4KV06_ANAVA</name>
<keyword evidence="2" id="KW-0614">Plasmid</keyword>
<dbReference type="EMBL" id="AP018217">
    <property type="protein sequence ID" value="BAY72846.1"/>
    <property type="molecule type" value="Genomic_DNA"/>
</dbReference>